<keyword evidence="4" id="KW-1185">Reference proteome</keyword>
<evidence type="ECO:0000313" key="3">
    <source>
        <dbReference type="EMBL" id="MVW73712.1"/>
    </source>
</evidence>
<dbReference type="SUPFAM" id="SSF53474">
    <property type="entry name" value="alpha/beta-Hydrolases"/>
    <property type="match status" value="1"/>
</dbReference>
<dbReference type="Gene3D" id="3.40.50.1820">
    <property type="entry name" value="alpha/beta hydrolase"/>
    <property type="match status" value="1"/>
</dbReference>
<organism evidence="3 4">
    <name type="scientific">Pseudomonas xionganensis</name>
    <dbReference type="NCBI Taxonomy" id="2654845"/>
    <lineage>
        <taxon>Bacteria</taxon>
        <taxon>Pseudomonadati</taxon>
        <taxon>Pseudomonadota</taxon>
        <taxon>Gammaproteobacteria</taxon>
        <taxon>Pseudomonadales</taxon>
        <taxon>Pseudomonadaceae</taxon>
        <taxon>Pseudomonas</taxon>
    </lineage>
</organism>
<evidence type="ECO:0000256" key="1">
    <source>
        <dbReference type="SAM" id="MobiDB-lite"/>
    </source>
</evidence>
<gene>
    <name evidence="3" type="ORF">GJV18_00150</name>
</gene>
<protein>
    <submittedName>
        <fullName evidence="3">DUF3530 family protein</fullName>
    </submittedName>
</protein>
<dbReference type="InterPro" id="IPR029058">
    <property type="entry name" value="AB_hydrolase_fold"/>
</dbReference>
<dbReference type="InterPro" id="IPR022529">
    <property type="entry name" value="DUF3530"/>
</dbReference>
<feature type="compositionally biased region" description="Low complexity" evidence="1">
    <location>
        <begin position="166"/>
        <end position="178"/>
    </location>
</feature>
<dbReference type="Proteomes" id="UP000429555">
    <property type="component" value="Unassembled WGS sequence"/>
</dbReference>
<dbReference type="AlphaFoldDB" id="A0A6I4KSZ2"/>
<evidence type="ECO:0000313" key="4">
    <source>
        <dbReference type="Proteomes" id="UP000429555"/>
    </source>
</evidence>
<feature type="region of interest" description="Disordered" evidence="1">
    <location>
        <begin position="132"/>
        <end position="210"/>
    </location>
</feature>
<feature type="signal peptide" evidence="2">
    <location>
        <begin position="1"/>
        <end position="23"/>
    </location>
</feature>
<dbReference type="Pfam" id="PF12048">
    <property type="entry name" value="DUF3530"/>
    <property type="match status" value="1"/>
</dbReference>
<feature type="compositionally biased region" description="Low complexity" evidence="1">
    <location>
        <begin position="185"/>
        <end position="200"/>
    </location>
</feature>
<comment type="caution">
    <text evidence="3">The sequence shown here is derived from an EMBL/GenBank/DDBJ whole genome shotgun (WGS) entry which is preliminary data.</text>
</comment>
<dbReference type="EMBL" id="WKJZ01000001">
    <property type="protein sequence ID" value="MVW73712.1"/>
    <property type="molecule type" value="Genomic_DNA"/>
</dbReference>
<feature type="chain" id="PRO_5026015782" evidence="2">
    <location>
        <begin position="24"/>
        <end position="347"/>
    </location>
</feature>
<reference evidence="3 4" key="1">
    <citation type="submission" date="2019-11" db="EMBL/GenBank/DDBJ databases">
        <title>Pseudomonas flavidum sp. nov., isolated from Baiyang Lake.</title>
        <authorList>
            <person name="Zhao Y."/>
        </authorList>
    </citation>
    <scope>NUCLEOTIDE SEQUENCE [LARGE SCALE GENOMIC DNA]</scope>
    <source>
        <strain evidence="4">R-22-3 w-18</strain>
    </source>
</reference>
<dbReference type="RefSeq" id="WP_160342705.1">
    <property type="nucleotide sequence ID" value="NZ_WKJZ01000001.1"/>
</dbReference>
<feature type="region of interest" description="Disordered" evidence="1">
    <location>
        <begin position="26"/>
        <end position="59"/>
    </location>
</feature>
<evidence type="ECO:0000256" key="2">
    <source>
        <dbReference type="SAM" id="SignalP"/>
    </source>
</evidence>
<accession>A0A6I4KSZ2</accession>
<feature type="compositionally biased region" description="Low complexity" evidence="1">
    <location>
        <begin position="26"/>
        <end position="41"/>
    </location>
</feature>
<sequence length="347" mass="37934">MPRLARPLLACLLLCILARPGWAEDSPEAAAATDPAASNAESPDETPSIERVPLPERSELDTRALQRQLELKEQQQLQAAEEDFLALWLPANSGEAKGAVILLPGDNESADWPQVIGPLRRKLPDGGWHSLSVTLPDANSEAPPVRQAETEFSAAEEAPETDATEEGTPSGEETPAPEAADETEQQLADAPAPTATPQTPEARREAHGKRVMARIEAAIALAEQQQAPSIVLLGHGSGAYWAARYLSERQPANVRHLLLVSVSLPSGYGPPLDELIPTLKLPTGDFYYKDQLPERQAASRRMQASKRQQHATYIQIAMKALPGNRETEQEQLYRRIRGWLSLQVQDK</sequence>
<name>A0A6I4KSZ2_9PSED</name>
<proteinExistence type="predicted"/>
<keyword evidence="2" id="KW-0732">Signal</keyword>